<dbReference type="Pfam" id="PF06441">
    <property type="entry name" value="EHN"/>
    <property type="match status" value="1"/>
</dbReference>
<keyword evidence="3" id="KW-0378">Hydrolase</keyword>
<evidence type="ECO:0000313" key="7">
    <source>
        <dbReference type="Proteomes" id="UP000510647"/>
    </source>
</evidence>
<feature type="active site" description="Proton donor" evidence="4">
    <location>
        <position position="304"/>
    </location>
</feature>
<sequence>MSVKPFSIHISDSELNELGRRTTDVRFPKNIENEKWDRGISGAYLSDVVEYWKTKYNWRKAEERLNMFHHFKTTISDTSIHFIYEKGRGSNSIPIILSHGWPDSFVRYIKMIPLLTDPEKLGIDSNFSFDVVIPSLPGFGFSDYPKDGLINNETISDLWLELMTKKLGYHRFVASGGDIGSGVTRYLASKYPENLIGIHLTDVGIIRNLIGNGVEQSFSSEEENYVKSVSAWLKDEAGYMSIQATKPQTLAFGLSDSPVGLAAWILEKFHSWGGLKTDLSLDDILTNIMIYWFNNNISTATRIYYENSHSLNPIGTIGVPTAVCLFSEDILLPPREWVERNFNIVRWKVVRKGGHFTSMENPIAYAQDLFQFVEGLGKTL</sequence>
<keyword evidence="7" id="KW-1185">Reference proteome</keyword>
<dbReference type="OrthoDB" id="7130006at2759"/>
<evidence type="ECO:0000256" key="2">
    <source>
        <dbReference type="ARBA" id="ARBA00022797"/>
    </source>
</evidence>
<dbReference type="PANTHER" id="PTHR21661:SF35">
    <property type="entry name" value="EPOXIDE HYDROLASE"/>
    <property type="match status" value="1"/>
</dbReference>
<dbReference type="InterPro" id="IPR016292">
    <property type="entry name" value="Epoxide_hydrolase"/>
</dbReference>
<gene>
    <name evidence="6" type="ORF">HG537_0G05020</name>
</gene>
<dbReference type="GO" id="GO:0097176">
    <property type="term" value="P:epoxide metabolic process"/>
    <property type="evidence" value="ECO:0007669"/>
    <property type="project" value="TreeGrafter"/>
</dbReference>
<dbReference type="InterPro" id="IPR010497">
    <property type="entry name" value="Epoxide_hydro_N"/>
</dbReference>
<dbReference type="Gene3D" id="3.40.50.1820">
    <property type="entry name" value="alpha/beta hydrolase"/>
    <property type="match status" value="1"/>
</dbReference>
<keyword evidence="2" id="KW-0058">Aromatic hydrocarbons catabolism</keyword>
<dbReference type="InterPro" id="IPR029058">
    <property type="entry name" value="AB_hydrolase_fold"/>
</dbReference>
<organism evidence="6 7">
    <name type="scientific">Torulaspora globosa</name>
    <dbReference type="NCBI Taxonomy" id="48254"/>
    <lineage>
        <taxon>Eukaryota</taxon>
        <taxon>Fungi</taxon>
        <taxon>Dikarya</taxon>
        <taxon>Ascomycota</taxon>
        <taxon>Saccharomycotina</taxon>
        <taxon>Saccharomycetes</taxon>
        <taxon>Saccharomycetales</taxon>
        <taxon>Saccharomycetaceae</taxon>
        <taxon>Torulaspora</taxon>
    </lineage>
</organism>
<evidence type="ECO:0000256" key="4">
    <source>
        <dbReference type="PIRSR" id="PIRSR001112-1"/>
    </source>
</evidence>
<evidence type="ECO:0000256" key="1">
    <source>
        <dbReference type="ARBA" id="ARBA00010088"/>
    </source>
</evidence>
<name>A0A7H9I085_9SACH</name>
<dbReference type="PRINTS" id="PR00412">
    <property type="entry name" value="EPOXHYDRLASE"/>
</dbReference>
<proteinExistence type="inferred from homology"/>
<accession>A0A7H9I085</accession>
<dbReference type="Proteomes" id="UP000510647">
    <property type="component" value="Chromosome 7"/>
</dbReference>
<dbReference type="GO" id="GO:0004301">
    <property type="term" value="F:epoxide hydrolase activity"/>
    <property type="evidence" value="ECO:0007669"/>
    <property type="project" value="TreeGrafter"/>
</dbReference>
<reference evidence="6 7" key="1">
    <citation type="submission" date="2020-06" db="EMBL/GenBank/DDBJ databases">
        <title>The yeast mating-type switching endonuclease HO is a domesticated member of an unorthodox homing genetic element family.</title>
        <authorList>
            <person name="Coughlan A.Y."/>
            <person name="Lombardi L."/>
            <person name="Braun-Galleani S."/>
            <person name="Martos A.R."/>
            <person name="Galeote V."/>
            <person name="Bigey F."/>
            <person name="Dequin S."/>
            <person name="Byrne K.P."/>
            <person name="Wolfe K.H."/>
        </authorList>
    </citation>
    <scope>NUCLEOTIDE SEQUENCE [LARGE SCALE GENOMIC DNA]</scope>
    <source>
        <strain evidence="6 7">CBS2947</strain>
    </source>
</reference>
<evidence type="ECO:0000313" key="6">
    <source>
        <dbReference type="EMBL" id="QLQ82246.1"/>
    </source>
</evidence>
<feature type="active site" description="Proton acceptor" evidence="4">
    <location>
        <position position="355"/>
    </location>
</feature>
<dbReference type="PIRSF" id="PIRSF001112">
    <property type="entry name" value="Epoxide_hydrolase"/>
    <property type="match status" value="1"/>
</dbReference>
<dbReference type="EMBL" id="CP059273">
    <property type="protein sequence ID" value="QLQ82246.1"/>
    <property type="molecule type" value="Genomic_DNA"/>
</dbReference>
<dbReference type="AlphaFoldDB" id="A0A7H9I085"/>
<dbReference type="SUPFAM" id="SSF53474">
    <property type="entry name" value="alpha/beta-Hydrolases"/>
    <property type="match status" value="1"/>
</dbReference>
<evidence type="ECO:0000259" key="5">
    <source>
        <dbReference type="Pfam" id="PF06441"/>
    </source>
</evidence>
<comment type="similarity">
    <text evidence="1">Belongs to the peptidase S33 family.</text>
</comment>
<dbReference type="InterPro" id="IPR000639">
    <property type="entry name" value="Epox_hydrolase-like"/>
</dbReference>
<evidence type="ECO:0000256" key="3">
    <source>
        <dbReference type="ARBA" id="ARBA00022801"/>
    </source>
</evidence>
<feature type="domain" description="Epoxide hydrolase N-terminal" evidence="5">
    <location>
        <begin position="3"/>
        <end position="107"/>
    </location>
</feature>
<feature type="active site" description="Nucleophile" evidence="4">
    <location>
        <position position="178"/>
    </location>
</feature>
<dbReference type="PANTHER" id="PTHR21661">
    <property type="entry name" value="EPOXIDE HYDROLASE 1-RELATED"/>
    <property type="match status" value="1"/>
</dbReference>
<protein>
    <recommendedName>
        <fullName evidence="5">Epoxide hydrolase N-terminal domain-containing protein</fullName>
    </recommendedName>
</protein>